<organism evidence="1 2">
    <name type="scientific">Lactobacillus delbrueckii</name>
    <dbReference type="NCBI Taxonomy" id="1584"/>
    <lineage>
        <taxon>Bacteria</taxon>
        <taxon>Bacillati</taxon>
        <taxon>Bacillota</taxon>
        <taxon>Bacilli</taxon>
        <taxon>Lactobacillales</taxon>
        <taxon>Lactobacillaceae</taxon>
        <taxon>Lactobacillus</taxon>
    </lineage>
</organism>
<gene>
    <name evidence="1" type="ORF">PF586_08865</name>
</gene>
<accession>A0AAW5YYA7</accession>
<proteinExistence type="predicted"/>
<dbReference type="Proteomes" id="UP001210502">
    <property type="component" value="Unassembled WGS sequence"/>
</dbReference>
<name>A0AAW5YYA7_9LACO</name>
<dbReference type="AlphaFoldDB" id="A0AAW5YYA7"/>
<reference evidence="1" key="1">
    <citation type="submission" date="2023-01" db="EMBL/GenBank/DDBJ databases">
        <title>Sequencing of the bacterial strains from artisanal fermented milk Matsoni.</title>
        <authorList>
            <person name="Rozman V."/>
            <person name="Accetto T."/>
            <person name="Bogovic Matijasic B."/>
        </authorList>
    </citation>
    <scope>NUCLEOTIDE SEQUENCE</scope>
    <source>
        <strain evidence="1">Lbl333</strain>
    </source>
</reference>
<comment type="caution">
    <text evidence="1">The sequence shown here is derived from an EMBL/GenBank/DDBJ whole genome shotgun (WGS) entry which is preliminary data.</text>
</comment>
<dbReference type="RefSeq" id="WP_271024871.1">
    <property type="nucleotide sequence ID" value="NZ_JAQIEY010000038.1"/>
</dbReference>
<protein>
    <recommendedName>
        <fullName evidence="3">DUF2442 domain-containing protein</fullName>
    </recommendedName>
</protein>
<evidence type="ECO:0000313" key="1">
    <source>
        <dbReference type="EMBL" id="MDA3768540.1"/>
    </source>
</evidence>
<evidence type="ECO:0008006" key="3">
    <source>
        <dbReference type="Google" id="ProtNLM"/>
    </source>
</evidence>
<dbReference type="EMBL" id="JAQIEY010000038">
    <property type="protein sequence ID" value="MDA3768540.1"/>
    <property type="molecule type" value="Genomic_DNA"/>
</dbReference>
<evidence type="ECO:0000313" key="2">
    <source>
        <dbReference type="Proteomes" id="UP001210502"/>
    </source>
</evidence>
<sequence>MFIRLENIKDSELSWVATNHDTYLVNENPEVLKGLLKWQFLELPLIVKVNEYGERIDWDEESEGHIRYQLIKNYMPSSLIKTVKAAVKKELS</sequence>